<keyword evidence="5" id="KW-1185">Reference proteome</keyword>
<evidence type="ECO:0000256" key="2">
    <source>
        <dbReference type="SAM" id="Phobius"/>
    </source>
</evidence>
<evidence type="ECO:0000256" key="1">
    <source>
        <dbReference type="SAM" id="MobiDB-lite"/>
    </source>
</evidence>
<dbReference type="STRING" id="29313.BHQ16_14620"/>
<dbReference type="RefSeq" id="WP_069396857.1">
    <property type="nucleotide sequence ID" value="NZ_JACKUN010000032.1"/>
</dbReference>
<dbReference type="InterPro" id="IPR025241">
    <property type="entry name" value="DUF4190"/>
</dbReference>
<dbReference type="AlphaFoldDB" id="A0A1E3TF47"/>
<keyword evidence="2" id="KW-0812">Transmembrane</keyword>
<keyword evidence="2" id="KW-0472">Membrane</keyword>
<evidence type="ECO:0000313" key="5">
    <source>
        <dbReference type="Proteomes" id="UP000252015"/>
    </source>
</evidence>
<gene>
    <name evidence="4" type="ORF">MSP7336_03628</name>
</gene>
<evidence type="ECO:0000259" key="3">
    <source>
        <dbReference type="Pfam" id="PF13828"/>
    </source>
</evidence>
<reference evidence="4 5" key="1">
    <citation type="submission" date="2018-05" db="EMBL/GenBank/DDBJ databases">
        <authorList>
            <consortium name="IHU Genomes"/>
        </authorList>
    </citation>
    <scope>NUCLEOTIDE SEQUENCE [LARGE SCALE GENOMIC DNA]</scope>
    <source>
        <strain evidence="4 5">P7336</strain>
    </source>
</reference>
<name>A0A1E3TF47_MYCSH</name>
<proteinExistence type="predicted"/>
<accession>A0A1E3TF47</accession>
<evidence type="ECO:0000313" key="4">
    <source>
        <dbReference type="EMBL" id="SRX95359.1"/>
    </source>
</evidence>
<organism evidence="4 5">
    <name type="scientific">Mycobacterium shimoidei</name>
    <dbReference type="NCBI Taxonomy" id="29313"/>
    <lineage>
        <taxon>Bacteria</taxon>
        <taxon>Bacillati</taxon>
        <taxon>Actinomycetota</taxon>
        <taxon>Actinomycetes</taxon>
        <taxon>Mycobacteriales</taxon>
        <taxon>Mycobacteriaceae</taxon>
        <taxon>Mycobacterium</taxon>
    </lineage>
</organism>
<dbReference type="Pfam" id="PF13828">
    <property type="entry name" value="DUF4190"/>
    <property type="match status" value="1"/>
</dbReference>
<dbReference type="OrthoDB" id="4557756at2"/>
<protein>
    <recommendedName>
        <fullName evidence="3">DUF4190 domain-containing protein</fullName>
    </recommendedName>
</protein>
<sequence length="186" mass="19926">MTEASDKPPNPSPGQRENPEEASGSARTYQYQQAPYPYPPSYPLPPQQPYFGYSPPAAPRNGLGIASLVLAIVALVTVWSVFGGVVLGIAAVVTGFLGWSRVRQRQANNGGVAIAGIALGALGIVVGLAFIGVWVALWKDAGGDNYFDCLQRAGADRDRQQHCVDQFREKVQDRFGVTGTPRSPIR</sequence>
<feature type="transmembrane region" description="Helical" evidence="2">
    <location>
        <begin position="111"/>
        <end position="137"/>
    </location>
</feature>
<dbReference type="EMBL" id="UEGW01000001">
    <property type="protein sequence ID" value="SRX95359.1"/>
    <property type="molecule type" value="Genomic_DNA"/>
</dbReference>
<feature type="transmembrane region" description="Helical" evidence="2">
    <location>
        <begin position="68"/>
        <end position="99"/>
    </location>
</feature>
<feature type="region of interest" description="Disordered" evidence="1">
    <location>
        <begin position="1"/>
        <end position="36"/>
    </location>
</feature>
<dbReference type="Proteomes" id="UP000252015">
    <property type="component" value="Unassembled WGS sequence"/>
</dbReference>
<feature type="domain" description="DUF4190" evidence="3">
    <location>
        <begin position="63"/>
        <end position="129"/>
    </location>
</feature>
<keyword evidence="2" id="KW-1133">Transmembrane helix</keyword>